<keyword evidence="1" id="KW-0812">Transmembrane</keyword>
<keyword evidence="1" id="KW-0472">Membrane</keyword>
<proteinExistence type="predicted"/>
<sequence length="237" mass="27211">MDFTAPFRSLLPVSGWVAKVYLTMTVVLQVDLAWCLIVEWPQFTQRLLTLKEINFSVFGLVGCLAVEEAHRLLDYAEAHAQRCRGMNATREEIAVLAERDSVVKSLGRTVEILFTSFQVFFGFTPLAAMLLRILLNPRTPSRLPSVLHIYYPQIYPLNTLTARIVINTLSFFWYYKLVNFWKLNAKSLFVTFQCLVTDIQLLCCAFEIMSARKSGISDKELRKFLNSAAIDHQRICE</sequence>
<evidence type="ECO:0000313" key="2">
    <source>
        <dbReference type="EMBL" id="RZF35811.1"/>
    </source>
</evidence>
<keyword evidence="1" id="KW-1133">Transmembrane helix</keyword>
<feature type="transmembrane region" description="Helical" evidence="1">
    <location>
        <begin position="155"/>
        <end position="175"/>
    </location>
</feature>
<feature type="transmembrane region" description="Helical" evidence="1">
    <location>
        <begin position="20"/>
        <end position="38"/>
    </location>
</feature>
<evidence type="ECO:0008006" key="4">
    <source>
        <dbReference type="Google" id="ProtNLM"/>
    </source>
</evidence>
<dbReference type="EMBL" id="QKKF02027474">
    <property type="protein sequence ID" value="RZF35811.1"/>
    <property type="molecule type" value="Genomic_DNA"/>
</dbReference>
<evidence type="ECO:0000256" key="1">
    <source>
        <dbReference type="SAM" id="Phobius"/>
    </source>
</evidence>
<dbReference type="Proteomes" id="UP000291343">
    <property type="component" value="Unassembled WGS sequence"/>
</dbReference>
<protein>
    <recommendedName>
        <fullName evidence="4">Odorant receptor</fullName>
    </recommendedName>
</protein>
<organism evidence="2 3">
    <name type="scientific">Laodelphax striatellus</name>
    <name type="common">Small brown planthopper</name>
    <name type="synonym">Delphax striatella</name>
    <dbReference type="NCBI Taxonomy" id="195883"/>
    <lineage>
        <taxon>Eukaryota</taxon>
        <taxon>Metazoa</taxon>
        <taxon>Ecdysozoa</taxon>
        <taxon>Arthropoda</taxon>
        <taxon>Hexapoda</taxon>
        <taxon>Insecta</taxon>
        <taxon>Pterygota</taxon>
        <taxon>Neoptera</taxon>
        <taxon>Paraneoptera</taxon>
        <taxon>Hemiptera</taxon>
        <taxon>Auchenorrhyncha</taxon>
        <taxon>Fulgoroidea</taxon>
        <taxon>Delphacidae</taxon>
        <taxon>Criomorphinae</taxon>
        <taxon>Laodelphax</taxon>
    </lineage>
</organism>
<gene>
    <name evidence="2" type="ORF">LSTR_LSTR006269</name>
</gene>
<keyword evidence="3" id="KW-1185">Reference proteome</keyword>
<feature type="transmembrane region" description="Helical" evidence="1">
    <location>
        <begin position="112"/>
        <end position="135"/>
    </location>
</feature>
<dbReference type="AlphaFoldDB" id="A0A482WRK5"/>
<evidence type="ECO:0000313" key="3">
    <source>
        <dbReference type="Proteomes" id="UP000291343"/>
    </source>
</evidence>
<accession>A0A482WRK5</accession>
<dbReference type="InParanoid" id="A0A482WRK5"/>
<comment type="caution">
    <text evidence="2">The sequence shown here is derived from an EMBL/GenBank/DDBJ whole genome shotgun (WGS) entry which is preliminary data.</text>
</comment>
<reference evidence="2 3" key="1">
    <citation type="journal article" date="2017" name="Gigascience">
        <title>Genome sequence of the small brown planthopper, Laodelphax striatellus.</title>
        <authorList>
            <person name="Zhu J."/>
            <person name="Jiang F."/>
            <person name="Wang X."/>
            <person name="Yang P."/>
            <person name="Bao Y."/>
            <person name="Zhao W."/>
            <person name="Wang W."/>
            <person name="Lu H."/>
            <person name="Wang Q."/>
            <person name="Cui N."/>
            <person name="Li J."/>
            <person name="Chen X."/>
            <person name="Luo L."/>
            <person name="Yu J."/>
            <person name="Kang L."/>
            <person name="Cui F."/>
        </authorList>
    </citation>
    <scope>NUCLEOTIDE SEQUENCE [LARGE SCALE GENOMIC DNA]</scope>
    <source>
        <strain evidence="2">Lst14</strain>
    </source>
</reference>
<name>A0A482WRK5_LAOST</name>